<accession>X1QUZ9</accession>
<evidence type="ECO:0000313" key="1">
    <source>
        <dbReference type="EMBL" id="GAI47104.1"/>
    </source>
</evidence>
<feature type="non-terminal residue" evidence="1">
    <location>
        <position position="1"/>
    </location>
</feature>
<dbReference type="EMBL" id="BARV01040951">
    <property type="protein sequence ID" value="GAI47104.1"/>
    <property type="molecule type" value="Genomic_DNA"/>
</dbReference>
<comment type="caution">
    <text evidence="1">The sequence shown here is derived from an EMBL/GenBank/DDBJ whole genome shotgun (WGS) entry which is preliminary data.</text>
</comment>
<reference evidence="1" key="1">
    <citation type="journal article" date="2014" name="Front. Microbiol.">
        <title>High frequency of phylogenetically diverse reductive dehalogenase-homologous genes in deep subseafloor sedimentary metagenomes.</title>
        <authorList>
            <person name="Kawai M."/>
            <person name="Futagami T."/>
            <person name="Toyoda A."/>
            <person name="Takaki Y."/>
            <person name="Nishi S."/>
            <person name="Hori S."/>
            <person name="Arai W."/>
            <person name="Tsubouchi T."/>
            <person name="Morono Y."/>
            <person name="Uchiyama I."/>
            <person name="Ito T."/>
            <person name="Fujiyama A."/>
            <person name="Inagaki F."/>
            <person name="Takami H."/>
        </authorList>
    </citation>
    <scope>NUCLEOTIDE SEQUENCE</scope>
    <source>
        <strain evidence="1">Expedition CK06-06</strain>
    </source>
</reference>
<name>X1QUZ9_9ZZZZ</name>
<proteinExistence type="predicted"/>
<dbReference type="AlphaFoldDB" id="X1QUZ9"/>
<organism evidence="1">
    <name type="scientific">marine sediment metagenome</name>
    <dbReference type="NCBI Taxonomy" id="412755"/>
    <lineage>
        <taxon>unclassified sequences</taxon>
        <taxon>metagenomes</taxon>
        <taxon>ecological metagenomes</taxon>
    </lineage>
</organism>
<sequence>PGGYGQKIKYTCLVGHGCQYARTIAKYLFPQDNKKGTTSLECNEIVQRISSCIYWVADGVDSYVGGDPQIVYILDKEPDVKVGRYNKGKIQKKVKEFKNNLKNINFEK</sequence>
<gene>
    <name evidence="1" type="ORF">S06H3_62207</name>
</gene>
<protein>
    <submittedName>
        <fullName evidence="1">Uncharacterized protein</fullName>
    </submittedName>
</protein>